<dbReference type="Proteomes" id="UP001652621">
    <property type="component" value="Unplaced"/>
</dbReference>
<name>A0ABM3UV82_MUSDO</name>
<dbReference type="RefSeq" id="XP_058977431.1">
    <property type="nucleotide sequence ID" value="XM_059121448.1"/>
</dbReference>
<gene>
    <name evidence="3" type="primary">LOC101889335</name>
</gene>
<protein>
    <submittedName>
        <fullName evidence="3">Uncharacterized protein</fullName>
    </submittedName>
</protein>
<reference evidence="3" key="1">
    <citation type="submission" date="2025-08" db="UniProtKB">
        <authorList>
            <consortium name="RefSeq"/>
        </authorList>
    </citation>
    <scope>IDENTIFICATION</scope>
    <source>
        <strain evidence="3">Aabys</strain>
        <tissue evidence="3">Whole body</tissue>
    </source>
</reference>
<sequence length="808" mass="92889">MAIYNMFDFLKRIPEFDGKPEELPLFIQSTEELRQYVDGPSITLFDLQIRHKILNQANIALINNNSPTNWEEIKKVLKSNFSITESIESLVNQIKTLEMRNSIENMYEHLVHLLTKLNLRASVEENSLAIHSGKQSSHPTSHPTSQPPHGWMLLMDMIDLLQPMCCLFVLLLTEYGHAANKSSNTKDTTKTTTKTSSSKATTTTTVAPASTKANEKLSYPKKVNTLKKRPTKSTSLKKVADITDKFKDLPADDLAFIKELDKQFKQHGGKVKIKVENDNSTAPGSSGKNSKRTIDGELGYGYSHNGYNYNPPKFEFYPYSQKDIPSDGPKYFLPNGKTEVSVEPSYSYELKPQTYVTHNDGAQVDLPQPEQPQHQQFSAEQHHPQQAPQQQQYEEPVIVLRIPGPAKYASHLQTLLQQYLEIRAAQYLRILEEAEQQRHLQHQQQQQHYSQQQLEHEPQHQQQLQEIDYGQHAGHVEEAPAAAPIAQEHHQEYQQQQVQYEEAPQAQYPPIDDVYQTYKYKHPTHPEQAQQPESQAYYQAPEPEQQHQPQPQQHYAPQAEQPQYYYAHQQEYAQPEGPPATYQHVFLISMTPQAIGDYANEPQQQHQHQHQAEEPHAIYVPEQPVADVGDHAHLPITENNPRPSHTKVIFTHNPEHAGTDYSNMYPLPSIKPNERHAPHSVPDYHQDYQQQIHASQAYQQQESHESMQHYQQHYQQQQVSVPQHQLQHHQQQQQVVAITQRPFNYHAHGTKPRARGRINHKRRASAADAAEKADQDLKKITDFVRDKFGAEKGSTVEYKTTQVISTKK</sequence>
<feature type="region of interest" description="Disordered" evidence="1">
    <location>
        <begin position="692"/>
        <end position="733"/>
    </location>
</feature>
<feature type="region of interest" description="Disordered" evidence="1">
    <location>
        <begin position="180"/>
        <end position="217"/>
    </location>
</feature>
<dbReference type="GeneID" id="101889335"/>
<evidence type="ECO:0000256" key="1">
    <source>
        <dbReference type="SAM" id="MobiDB-lite"/>
    </source>
</evidence>
<feature type="region of interest" description="Disordered" evidence="1">
    <location>
        <begin position="360"/>
        <end position="392"/>
    </location>
</feature>
<feature type="compositionally biased region" description="Low complexity" evidence="1">
    <location>
        <begin position="442"/>
        <end position="453"/>
    </location>
</feature>
<proteinExistence type="predicted"/>
<evidence type="ECO:0000313" key="3">
    <source>
        <dbReference type="RefSeq" id="XP_058977431.1"/>
    </source>
</evidence>
<feature type="compositionally biased region" description="Low complexity" evidence="1">
    <location>
        <begin position="181"/>
        <end position="212"/>
    </location>
</feature>
<accession>A0ABM3UV82</accession>
<feature type="region of interest" description="Disordered" evidence="1">
    <location>
        <begin position="654"/>
        <end position="680"/>
    </location>
</feature>
<feature type="compositionally biased region" description="Low complexity" evidence="1">
    <location>
        <begin position="708"/>
        <end position="733"/>
    </location>
</feature>
<feature type="compositionally biased region" description="Low complexity" evidence="1">
    <location>
        <begin position="692"/>
        <end position="701"/>
    </location>
</feature>
<organism evidence="2 3">
    <name type="scientific">Musca domestica</name>
    <name type="common">House fly</name>
    <dbReference type="NCBI Taxonomy" id="7370"/>
    <lineage>
        <taxon>Eukaryota</taxon>
        <taxon>Metazoa</taxon>
        <taxon>Ecdysozoa</taxon>
        <taxon>Arthropoda</taxon>
        <taxon>Hexapoda</taxon>
        <taxon>Insecta</taxon>
        <taxon>Pterygota</taxon>
        <taxon>Neoptera</taxon>
        <taxon>Endopterygota</taxon>
        <taxon>Diptera</taxon>
        <taxon>Brachycera</taxon>
        <taxon>Muscomorpha</taxon>
        <taxon>Muscoidea</taxon>
        <taxon>Muscidae</taxon>
        <taxon>Musca</taxon>
    </lineage>
</organism>
<evidence type="ECO:0000313" key="2">
    <source>
        <dbReference type="Proteomes" id="UP001652621"/>
    </source>
</evidence>
<keyword evidence="2" id="KW-1185">Reference proteome</keyword>
<feature type="region of interest" description="Disordered" evidence="1">
    <location>
        <begin position="439"/>
        <end position="463"/>
    </location>
</feature>